<gene>
    <name evidence="1" type="ORF">ADA01nite_38340</name>
</gene>
<proteinExistence type="predicted"/>
<dbReference type="EMBL" id="BJXX01000183">
    <property type="protein sequence ID" value="GEN36374.1"/>
    <property type="molecule type" value="Genomic_DNA"/>
</dbReference>
<name>A0A511VBZ6_9BACL</name>
<dbReference type="Proteomes" id="UP000321157">
    <property type="component" value="Unassembled WGS sequence"/>
</dbReference>
<accession>A0A511VBZ6</accession>
<sequence>MWFSPEDAGTVRCHDFAETTPTKCAARNGRKNRHVTSPARTSFVYERSTIAFGINLKYNVFYFLDSEIKSAFKPYFFV</sequence>
<dbReference type="AlphaFoldDB" id="A0A511VBZ6"/>
<evidence type="ECO:0000313" key="1">
    <source>
        <dbReference type="EMBL" id="GEN36374.1"/>
    </source>
</evidence>
<protein>
    <submittedName>
        <fullName evidence="1">Uncharacterized protein</fullName>
    </submittedName>
</protein>
<evidence type="ECO:0000313" key="2">
    <source>
        <dbReference type="Proteomes" id="UP000321157"/>
    </source>
</evidence>
<comment type="caution">
    <text evidence="1">The sequence shown here is derived from an EMBL/GenBank/DDBJ whole genome shotgun (WGS) entry which is preliminary data.</text>
</comment>
<organism evidence="1 2">
    <name type="scientific">Aneurinibacillus danicus</name>
    <dbReference type="NCBI Taxonomy" id="267746"/>
    <lineage>
        <taxon>Bacteria</taxon>
        <taxon>Bacillati</taxon>
        <taxon>Bacillota</taxon>
        <taxon>Bacilli</taxon>
        <taxon>Bacillales</taxon>
        <taxon>Paenibacillaceae</taxon>
        <taxon>Aneurinibacillus group</taxon>
        <taxon>Aneurinibacillus</taxon>
    </lineage>
</organism>
<keyword evidence="2" id="KW-1185">Reference proteome</keyword>
<reference evidence="1 2" key="1">
    <citation type="submission" date="2019-07" db="EMBL/GenBank/DDBJ databases">
        <title>Whole genome shotgun sequence of Aneurinibacillus danicus NBRC 102444.</title>
        <authorList>
            <person name="Hosoyama A."/>
            <person name="Uohara A."/>
            <person name="Ohji S."/>
            <person name="Ichikawa N."/>
        </authorList>
    </citation>
    <scope>NUCLEOTIDE SEQUENCE [LARGE SCALE GENOMIC DNA]</scope>
    <source>
        <strain evidence="1 2">NBRC 102444</strain>
    </source>
</reference>